<evidence type="ECO:0000256" key="1">
    <source>
        <dbReference type="SAM" id="MobiDB-lite"/>
    </source>
</evidence>
<keyword evidence="3" id="KW-1185">Reference proteome</keyword>
<dbReference type="OrthoDB" id="3043218at2759"/>
<evidence type="ECO:0000313" key="3">
    <source>
        <dbReference type="Proteomes" id="UP000623467"/>
    </source>
</evidence>
<evidence type="ECO:0000313" key="2">
    <source>
        <dbReference type="EMBL" id="KAF7360820.1"/>
    </source>
</evidence>
<reference evidence="2" key="1">
    <citation type="submission" date="2020-05" db="EMBL/GenBank/DDBJ databases">
        <title>Mycena genomes resolve the evolution of fungal bioluminescence.</title>
        <authorList>
            <person name="Tsai I.J."/>
        </authorList>
    </citation>
    <scope>NUCLEOTIDE SEQUENCE</scope>
    <source>
        <strain evidence="2">160909Yilan</strain>
    </source>
</reference>
<organism evidence="2 3">
    <name type="scientific">Mycena sanguinolenta</name>
    <dbReference type="NCBI Taxonomy" id="230812"/>
    <lineage>
        <taxon>Eukaryota</taxon>
        <taxon>Fungi</taxon>
        <taxon>Dikarya</taxon>
        <taxon>Basidiomycota</taxon>
        <taxon>Agaricomycotina</taxon>
        <taxon>Agaricomycetes</taxon>
        <taxon>Agaricomycetidae</taxon>
        <taxon>Agaricales</taxon>
        <taxon>Marasmiineae</taxon>
        <taxon>Mycenaceae</taxon>
        <taxon>Mycena</taxon>
    </lineage>
</organism>
<dbReference type="AlphaFoldDB" id="A0A8H7D462"/>
<sequence>MATFLEFQVSGDGNKYKSPVLRELTKHLNDRIVRGGFKKVDGVRQKLADIMVIYRGVTYLKTRSGGSWDDELGANIVTETEANVWDTLILSRVECTPFRNRGWPPYLFFEHLDPAKPKGGHSFRPCIGVVGNDVMLPPQEQLATNLGRDSPEWEGFAGPNSQEGSDVNSPQTDVTNSQLDANGSQPDADSSQLNTNSSSSSQPNSSVLSTPSTVSRKRPAAPLTTADALSRKKTRPNPNEALFSMSKALDRFVLNAVGVHWSFPTRRHGWVWRTEFDLEGLFGRGKWQMSTFLGHVRDHLNASRGFAHSLDTT</sequence>
<feature type="compositionally biased region" description="Low complexity" evidence="1">
    <location>
        <begin position="190"/>
        <end position="212"/>
    </location>
</feature>
<dbReference type="EMBL" id="JACAZH010000008">
    <property type="protein sequence ID" value="KAF7360820.1"/>
    <property type="molecule type" value="Genomic_DNA"/>
</dbReference>
<accession>A0A8H7D462</accession>
<comment type="caution">
    <text evidence="2">The sequence shown here is derived from an EMBL/GenBank/DDBJ whole genome shotgun (WGS) entry which is preliminary data.</text>
</comment>
<name>A0A8H7D462_9AGAR</name>
<protein>
    <recommendedName>
        <fullName evidence="4">Myb/SANT-like domain-containing protein</fullName>
    </recommendedName>
</protein>
<proteinExistence type="predicted"/>
<dbReference type="Proteomes" id="UP000623467">
    <property type="component" value="Unassembled WGS sequence"/>
</dbReference>
<evidence type="ECO:0008006" key="4">
    <source>
        <dbReference type="Google" id="ProtNLM"/>
    </source>
</evidence>
<feature type="region of interest" description="Disordered" evidence="1">
    <location>
        <begin position="145"/>
        <end position="239"/>
    </location>
</feature>
<feature type="compositionally biased region" description="Polar residues" evidence="1">
    <location>
        <begin position="159"/>
        <end position="189"/>
    </location>
</feature>
<gene>
    <name evidence="2" type="ORF">MSAN_01111200</name>
</gene>